<dbReference type="Proteomes" id="UP001151760">
    <property type="component" value="Unassembled WGS sequence"/>
</dbReference>
<comment type="caution">
    <text evidence="1">The sequence shown here is derived from an EMBL/GenBank/DDBJ whole genome shotgun (WGS) entry which is preliminary data.</text>
</comment>
<evidence type="ECO:0000313" key="2">
    <source>
        <dbReference type="Proteomes" id="UP001151760"/>
    </source>
</evidence>
<gene>
    <name evidence="1" type="ORF">Tco_1003550</name>
</gene>
<protein>
    <submittedName>
        <fullName evidence="1">Uncharacterized protein</fullName>
    </submittedName>
</protein>
<dbReference type="EMBL" id="BQNB010017161">
    <property type="protein sequence ID" value="GJT60017.1"/>
    <property type="molecule type" value="Genomic_DNA"/>
</dbReference>
<keyword evidence="2" id="KW-1185">Reference proteome</keyword>
<reference evidence="1" key="1">
    <citation type="journal article" date="2022" name="Int. J. Mol. Sci.">
        <title>Draft Genome of Tanacetum Coccineum: Genomic Comparison of Closely Related Tanacetum-Family Plants.</title>
        <authorList>
            <person name="Yamashiro T."/>
            <person name="Shiraishi A."/>
            <person name="Nakayama K."/>
            <person name="Satake H."/>
        </authorList>
    </citation>
    <scope>NUCLEOTIDE SEQUENCE</scope>
</reference>
<sequence length="165" mass="18289">MDSGALCEREAEELSCGGFGYGELEEDFVEEEGDPIPNIIEGCIWMLNNYEKNITKEQKGFEKLLTTAEHMFPGNVNLIGFADKNEEVEVGIGDIGVNEQTHGFSKDLMGLTKNSCADVVVEKESLFGFDMQENMCGVLTQKAFVSVADEVERSIENSKIMEIDD</sequence>
<evidence type="ECO:0000313" key="1">
    <source>
        <dbReference type="EMBL" id="GJT60017.1"/>
    </source>
</evidence>
<proteinExistence type="predicted"/>
<reference evidence="1" key="2">
    <citation type="submission" date="2022-01" db="EMBL/GenBank/DDBJ databases">
        <authorList>
            <person name="Yamashiro T."/>
            <person name="Shiraishi A."/>
            <person name="Satake H."/>
            <person name="Nakayama K."/>
        </authorList>
    </citation>
    <scope>NUCLEOTIDE SEQUENCE</scope>
</reference>
<name>A0ABQ5F9Q8_9ASTR</name>
<accession>A0ABQ5F9Q8</accession>
<organism evidence="1 2">
    <name type="scientific">Tanacetum coccineum</name>
    <dbReference type="NCBI Taxonomy" id="301880"/>
    <lineage>
        <taxon>Eukaryota</taxon>
        <taxon>Viridiplantae</taxon>
        <taxon>Streptophyta</taxon>
        <taxon>Embryophyta</taxon>
        <taxon>Tracheophyta</taxon>
        <taxon>Spermatophyta</taxon>
        <taxon>Magnoliopsida</taxon>
        <taxon>eudicotyledons</taxon>
        <taxon>Gunneridae</taxon>
        <taxon>Pentapetalae</taxon>
        <taxon>asterids</taxon>
        <taxon>campanulids</taxon>
        <taxon>Asterales</taxon>
        <taxon>Asteraceae</taxon>
        <taxon>Asteroideae</taxon>
        <taxon>Anthemideae</taxon>
        <taxon>Anthemidinae</taxon>
        <taxon>Tanacetum</taxon>
    </lineage>
</organism>